<dbReference type="Proteomes" id="UP000299102">
    <property type="component" value="Unassembled WGS sequence"/>
</dbReference>
<reference evidence="2 3" key="1">
    <citation type="journal article" date="2019" name="Commun. Biol.">
        <title>The bagworm genome reveals a unique fibroin gene that provides high tensile strength.</title>
        <authorList>
            <person name="Kono N."/>
            <person name="Nakamura H."/>
            <person name="Ohtoshi R."/>
            <person name="Tomita M."/>
            <person name="Numata K."/>
            <person name="Arakawa K."/>
        </authorList>
    </citation>
    <scope>NUCLEOTIDE SEQUENCE [LARGE SCALE GENOMIC DNA]</scope>
</reference>
<comment type="caution">
    <text evidence="2">The sequence shown here is derived from an EMBL/GenBank/DDBJ whole genome shotgun (WGS) entry which is preliminary data.</text>
</comment>
<dbReference type="SUPFAM" id="SSF56672">
    <property type="entry name" value="DNA/RNA polymerases"/>
    <property type="match status" value="1"/>
</dbReference>
<keyword evidence="3" id="KW-1185">Reference proteome</keyword>
<proteinExistence type="predicted"/>
<dbReference type="InterPro" id="IPR043502">
    <property type="entry name" value="DNA/RNA_pol_sf"/>
</dbReference>
<evidence type="ECO:0000313" key="2">
    <source>
        <dbReference type="EMBL" id="GBP76901.1"/>
    </source>
</evidence>
<dbReference type="EMBL" id="BGZK01001309">
    <property type="protein sequence ID" value="GBP76901.1"/>
    <property type="molecule type" value="Genomic_DNA"/>
</dbReference>
<gene>
    <name evidence="2" type="ORF">EVAR_52589_1</name>
</gene>
<dbReference type="InterPro" id="IPR000477">
    <property type="entry name" value="RT_dom"/>
</dbReference>
<accession>A0A4C1YKG9</accession>
<organism evidence="2 3">
    <name type="scientific">Eumeta variegata</name>
    <name type="common">Bagworm moth</name>
    <name type="synonym">Eumeta japonica</name>
    <dbReference type="NCBI Taxonomy" id="151549"/>
    <lineage>
        <taxon>Eukaryota</taxon>
        <taxon>Metazoa</taxon>
        <taxon>Ecdysozoa</taxon>
        <taxon>Arthropoda</taxon>
        <taxon>Hexapoda</taxon>
        <taxon>Insecta</taxon>
        <taxon>Pterygota</taxon>
        <taxon>Neoptera</taxon>
        <taxon>Endopterygota</taxon>
        <taxon>Lepidoptera</taxon>
        <taxon>Glossata</taxon>
        <taxon>Ditrysia</taxon>
        <taxon>Tineoidea</taxon>
        <taxon>Psychidae</taxon>
        <taxon>Oiketicinae</taxon>
        <taxon>Eumeta</taxon>
    </lineage>
</organism>
<dbReference type="GO" id="GO:0071897">
    <property type="term" value="P:DNA biosynthetic process"/>
    <property type="evidence" value="ECO:0007669"/>
    <property type="project" value="UniProtKB-ARBA"/>
</dbReference>
<feature type="domain" description="Reverse transcriptase" evidence="1">
    <location>
        <begin position="17"/>
        <end position="74"/>
    </location>
</feature>
<dbReference type="AlphaFoldDB" id="A0A4C1YKG9"/>
<sequence>MRLKTRFRTYKSDFEKKWDVRQGCVASTWLFNLYMDKCLHYLKEYECGRRMDELSVKCLLYADDLVILKMNESVKKRRMKVNVGETNVMVFERGESSTECVILIESEKVEQRGEIVSRVKNNALLSAGGGRFGPALSGRAPRDASDRYRVCKGHSHCGRLQARISGPKLRRSFQS</sequence>
<protein>
    <recommendedName>
        <fullName evidence="1">Reverse transcriptase domain-containing protein</fullName>
    </recommendedName>
</protein>
<evidence type="ECO:0000313" key="3">
    <source>
        <dbReference type="Proteomes" id="UP000299102"/>
    </source>
</evidence>
<dbReference type="OrthoDB" id="425681at2759"/>
<evidence type="ECO:0000259" key="1">
    <source>
        <dbReference type="Pfam" id="PF00078"/>
    </source>
</evidence>
<name>A0A4C1YKG9_EUMVA</name>
<dbReference type="Pfam" id="PF00078">
    <property type="entry name" value="RVT_1"/>
    <property type="match status" value="1"/>
</dbReference>